<dbReference type="InterPro" id="IPR052336">
    <property type="entry name" value="MlaD_Phospholipid_Transporter"/>
</dbReference>
<sequence length="369" mass="38533">MMGSKRLRRTAIGRTSLALGISATVLASGCGLTVDSLPLPKPGQSGETYTVHAIFANALNLPDQAKVKIGGSDVGVVTHIETKNYQAIVDMDVRKDITLPVDSTAELRQATPLGDVFVALSKPKSDANTQMLKSGDTIGIDHTSAGATVEELLLSVSMLFNGGGVAALTKLTSELDSVVGGRPDQLANLIKQMTSVTGTLHADSDRIDSVLNGFDALANTIEANHNQLGQVADTLPQMIGAIAENNKQIGDLLGKISTTSAALGDYADTSHDQLAGLLDNVHKLMDALSQTSNTLGPALDAIHEVRPKADASFEGSTLAVAGILTNLDVGAITDAPNNKVWDVRDVQDLTGSLIQVLQIVYGRVTGGHR</sequence>
<dbReference type="InterPro" id="IPR024516">
    <property type="entry name" value="Mce_C"/>
</dbReference>
<feature type="domain" description="Mce/MlaD" evidence="1">
    <location>
        <begin position="48"/>
        <end position="122"/>
    </location>
</feature>
<dbReference type="InterPro" id="IPR005693">
    <property type="entry name" value="Mce"/>
</dbReference>
<dbReference type="PROSITE" id="PS51257">
    <property type="entry name" value="PROKAR_LIPOPROTEIN"/>
    <property type="match status" value="1"/>
</dbReference>
<evidence type="ECO:0000259" key="2">
    <source>
        <dbReference type="Pfam" id="PF11887"/>
    </source>
</evidence>
<dbReference type="InterPro" id="IPR003399">
    <property type="entry name" value="Mce/MlaD"/>
</dbReference>
<reference evidence="3 4" key="1">
    <citation type="journal article" date="2014" name="Appl. Environ. Microbiol.">
        <title>Insights into the Microbial Degradation of Rubber and Gutta-Percha by Analysis of the Complete Genome of Nocardia nova SH22a.</title>
        <authorList>
            <person name="Luo Q."/>
            <person name="Hiessl S."/>
            <person name="Poehlein A."/>
            <person name="Daniel R."/>
            <person name="Steinbuchel A."/>
        </authorList>
    </citation>
    <scope>NUCLEOTIDE SEQUENCE [LARGE SCALE GENOMIC DNA]</scope>
    <source>
        <strain evidence="3">SH22a</strain>
    </source>
</reference>
<dbReference type="KEGG" id="nno:NONO_c76050"/>
<name>W5TSR2_9NOCA</name>
<dbReference type="AlphaFoldDB" id="W5TSR2"/>
<dbReference type="RefSeq" id="WP_237755064.1">
    <property type="nucleotide sequence ID" value="NZ_CP006850.1"/>
</dbReference>
<dbReference type="Gene3D" id="1.10.287.950">
    <property type="entry name" value="Methyl-accepting chemotaxis protein"/>
    <property type="match status" value="1"/>
</dbReference>
<dbReference type="EMBL" id="CP006850">
    <property type="protein sequence ID" value="AHH22360.1"/>
    <property type="molecule type" value="Genomic_DNA"/>
</dbReference>
<accession>W5TSR2</accession>
<dbReference type="Pfam" id="PF11887">
    <property type="entry name" value="Mce4_CUP1"/>
    <property type="match status" value="1"/>
</dbReference>
<dbReference type="Proteomes" id="UP000019150">
    <property type="component" value="Chromosome"/>
</dbReference>
<dbReference type="SUPFAM" id="SSF58104">
    <property type="entry name" value="Methyl-accepting chemotaxis protein (MCP) signaling domain"/>
    <property type="match status" value="1"/>
</dbReference>
<dbReference type="PATRIC" id="fig|1415166.3.peg.7804"/>
<dbReference type="PANTHER" id="PTHR33371">
    <property type="entry name" value="INTERMEMBRANE PHOSPHOLIPID TRANSPORT SYSTEM BINDING PROTEIN MLAD-RELATED"/>
    <property type="match status" value="1"/>
</dbReference>
<proteinExistence type="predicted"/>
<gene>
    <name evidence="3" type="primary">mce14E</name>
    <name evidence="3" type="ORF">NONO_c76050</name>
</gene>
<feature type="domain" description="Mammalian cell entry C-terminal" evidence="2">
    <location>
        <begin position="130"/>
        <end position="313"/>
    </location>
</feature>
<evidence type="ECO:0000313" key="3">
    <source>
        <dbReference type="EMBL" id="AHH22360.1"/>
    </source>
</evidence>
<evidence type="ECO:0000259" key="1">
    <source>
        <dbReference type="Pfam" id="PF02470"/>
    </source>
</evidence>
<dbReference type="Pfam" id="PF02470">
    <property type="entry name" value="MlaD"/>
    <property type="match status" value="1"/>
</dbReference>
<dbReference type="STRING" id="1415166.NONO_c76050"/>
<dbReference type="PANTHER" id="PTHR33371:SF15">
    <property type="entry name" value="LIPOPROTEIN LPRN"/>
    <property type="match status" value="1"/>
</dbReference>
<dbReference type="GO" id="GO:0005576">
    <property type="term" value="C:extracellular region"/>
    <property type="evidence" value="ECO:0007669"/>
    <property type="project" value="TreeGrafter"/>
</dbReference>
<dbReference type="HOGENOM" id="CLU_045966_3_1_11"/>
<dbReference type="eggNOG" id="COG1463">
    <property type="taxonomic scope" value="Bacteria"/>
</dbReference>
<protein>
    <submittedName>
        <fullName evidence="3">MCE family protein MceE</fullName>
    </submittedName>
</protein>
<evidence type="ECO:0000313" key="4">
    <source>
        <dbReference type="Proteomes" id="UP000019150"/>
    </source>
</evidence>
<dbReference type="NCBIfam" id="TIGR00996">
    <property type="entry name" value="Mtu_fam_mce"/>
    <property type="match status" value="1"/>
</dbReference>
<organism evidence="3 4">
    <name type="scientific">Nocardia nova SH22a</name>
    <dbReference type="NCBI Taxonomy" id="1415166"/>
    <lineage>
        <taxon>Bacteria</taxon>
        <taxon>Bacillati</taxon>
        <taxon>Actinomycetota</taxon>
        <taxon>Actinomycetes</taxon>
        <taxon>Mycobacteriales</taxon>
        <taxon>Nocardiaceae</taxon>
        <taxon>Nocardia</taxon>
    </lineage>
</organism>
<keyword evidence="4" id="KW-1185">Reference proteome</keyword>